<evidence type="ECO:0000256" key="2">
    <source>
        <dbReference type="SAM" id="MobiDB-lite"/>
    </source>
</evidence>
<dbReference type="EMBL" id="AM424088">
    <property type="protein sequence ID" value="CAN60106.1"/>
    <property type="molecule type" value="Genomic_DNA"/>
</dbReference>
<feature type="region of interest" description="Disordered" evidence="2">
    <location>
        <begin position="730"/>
        <end position="750"/>
    </location>
</feature>
<name>A5ADV4_VITVI</name>
<dbReference type="GO" id="GO:0003676">
    <property type="term" value="F:nucleic acid binding"/>
    <property type="evidence" value="ECO:0007669"/>
    <property type="project" value="InterPro"/>
</dbReference>
<feature type="domain" description="CCHC-type" evidence="3">
    <location>
        <begin position="239"/>
        <end position="254"/>
    </location>
</feature>
<feature type="region of interest" description="Disordered" evidence="2">
    <location>
        <begin position="189"/>
        <end position="237"/>
    </location>
</feature>
<dbReference type="AlphaFoldDB" id="A5ADV4"/>
<proteinExistence type="predicted"/>
<evidence type="ECO:0000259" key="3">
    <source>
        <dbReference type="PROSITE" id="PS50158"/>
    </source>
</evidence>
<dbReference type="InterPro" id="IPR036875">
    <property type="entry name" value="Znf_CCHC_sf"/>
</dbReference>
<dbReference type="Pfam" id="PF22936">
    <property type="entry name" value="Pol_BBD"/>
    <property type="match status" value="1"/>
</dbReference>
<dbReference type="PANTHER" id="PTHR47592">
    <property type="entry name" value="PBF68 PROTEIN"/>
    <property type="match status" value="1"/>
</dbReference>
<protein>
    <recommendedName>
        <fullName evidence="3">CCHC-type domain-containing protein</fullName>
    </recommendedName>
</protein>
<keyword evidence="1" id="KW-0863">Zinc-finger</keyword>
<dbReference type="SMART" id="SM00343">
    <property type="entry name" value="ZnF_C2HC"/>
    <property type="match status" value="2"/>
</dbReference>
<organism evidence="4">
    <name type="scientific">Vitis vinifera</name>
    <name type="common">Grape</name>
    <dbReference type="NCBI Taxonomy" id="29760"/>
    <lineage>
        <taxon>Eukaryota</taxon>
        <taxon>Viridiplantae</taxon>
        <taxon>Streptophyta</taxon>
        <taxon>Embryophyta</taxon>
        <taxon>Tracheophyta</taxon>
        <taxon>Spermatophyta</taxon>
        <taxon>Magnoliopsida</taxon>
        <taxon>eudicotyledons</taxon>
        <taxon>Gunneridae</taxon>
        <taxon>Pentapetalae</taxon>
        <taxon>rosids</taxon>
        <taxon>Vitales</taxon>
        <taxon>Vitaceae</taxon>
        <taxon>Viteae</taxon>
        <taxon>Vitis</taxon>
    </lineage>
</organism>
<dbReference type="InterPro" id="IPR054722">
    <property type="entry name" value="PolX-like_BBD"/>
</dbReference>
<sequence>MVEKAGKASGIEKFDGTDFAYWRMQIEDYLYGRKLHLPLLGTKPESMKAEEWALLDRQVLGVIRLTLSRSVAHNVVKEKTTTDLMKALSGMYEKPSANNKVHLMKKLFNLKMAENASVAQHLNEFNTITNQLSSVEIDFDDEIRALIVLASLPNSWEAMRMAVSNSTGKEKLKYNDIRDLILAEEIRRRDAGETSGSGSALNLETRGRGNNRNSNQGRSNSRNSNRNRSKSRSGQQVQCWNCGKTGHFKRQCKSPKKKNEDDSANVVTEEVQDALLLAVDSPLDDWVLDSGASFHTTPHREIIQNYVAGDFGKVYLADGSALDVVGLGDVRISLPNGSVWLLEKVRHIPDLRRNLISVGQLDNEGHEILFVGGTWKVTKGARWARIKWRRCRESNPESNGAIATAAARDESNGAVAGDRTPNQMVPLPLQLLGTNQMAPLPGMVPLYIVHAIFNTIAEEAMNFMSYVAEVSRGWDEPNARDMGRMTSQPKAKGEMYILNDGMNMKAEIAAMERRLEELEMTNMQPVQAISQTPLQAMPCAICRSYEHLVDECPTILVEREMFGDCNTYNSNWRDHPNFSWKPQPPQYQQPTQTPQQASNLEQAMVNLCKVVGDFVGKQEATNARVDQRMDRVDQRMDRMESMLNKRMDEMQNDMAQKLDILQDSISRLANLNTMQEKENSPSQPYQNSMSIHEMEAKEGEPSQKKEIEEVITLRSGKEVDLPTCKLEHKVESETEKEKREEIKGKKKGKSIEKDGYDVNVQKESQRIVIKKELMKKHMPPPFLQALYEKIIQRTSQVRDANFIWDPGKLNQDQIF</sequence>
<dbReference type="PROSITE" id="PS50158">
    <property type="entry name" value="ZF_CCHC"/>
    <property type="match status" value="1"/>
</dbReference>
<dbReference type="PANTHER" id="PTHR47592:SF27">
    <property type="entry name" value="OS08G0421700 PROTEIN"/>
    <property type="match status" value="1"/>
</dbReference>
<dbReference type="GO" id="GO:0008270">
    <property type="term" value="F:zinc ion binding"/>
    <property type="evidence" value="ECO:0007669"/>
    <property type="project" value="UniProtKB-KW"/>
</dbReference>
<keyword evidence="1" id="KW-0862">Zinc</keyword>
<evidence type="ECO:0000256" key="1">
    <source>
        <dbReference type="PROSITE-ProRule" id="PRU00047"/>
    </source>
</evidence>
<dbReference type="Gene3D" id="4.10.60.10">
    <property type="entry name" value="Zinc finger, CCHC-type"/>
    <property type="match status" value="1"/>
</dbReference>
<accession>A5ADV4</accession>
<keyword evidence="1" id="KW-0479">Metal-binding</keyword>
<gene>
    <name evidence="4" type="ORF">VITISV_028182</name>
</gene>
<dbReference type="SUPFAM" id="SSF57756">
    <property type="entry name" value="Retrovirus zinc finger-like domains"/>
    <property type="match status" value="1"/>
</dbReference>
<dbReference type="InterPro" id="IPR001878">
    <property type="entry name" value="Znf_CCHC"/>
</dbReference>
<dbReference type="Pfam" id="PF14223">
    <property type="entry name" value="Retrotran_gag_2"/>
    <property type="match status" value="1"/>
</dbReference>
<feature type="compositionally biased region" description="Low complexity" evidence="2">
    <location>
        <begin position="208"/>
        <end position="224"/>
    </location>
</feature>
<dbReference type="Pfam" id="PF00098">
    <property type="entry name" value="zf-CCHC"/>
    <property type="match status" value="1"/>
</dbReference>
<evidence type="ECO:0000313" key="4">
    <source>
        <dbReference type="EMBL" id="CAN60106.1"/>
    </source>
</evidence>
<reference evidence="4" key="1">
    <citation type="journal article" date="2007" name="PLoS ONE">
        <title>The first genome sequence of an elite grapevine cultivar (Pinot noir Vitis vinifera L.): coping with a highly heterozygous genome.</title>
        <authorList>
            <person name="Velasco R."/>
            <person name="Zharkikh A."/>
            <person name="Troggio M."/>
            <person name="Cartwright D.A."/>
            <person name="Cestaro A."/>
            <person name="Pruss D."/>
            <person name="Pindo M."/>
            <person name="FitzGerald L.M."/>
            <person name="Vezzulli S."/>
            <person name="Reid J."/>
            <person name="Malacarne G."/>
            <person name="Iliev D."/>
            <person name="Coppola G."/>
            <person name="Wardell B."/>
            <person name="Micheletti D."/>
            <person name="Macalma T."/>
            <person name="Facci M."/>
            <person name="Mitchell J.T."/>
            <person name="Perazzolli M."/>
            <person name="Eldredge G."/>
            <person name="Gatto P."/>
            <person name="Oyzerski R."/>
            <person name="Moretto M."/>
            <person name="Gutin N."/>
            <person name="Stefanini M."/>
            <person name="Chen Y."/>
            <person name="Segala C."/>
            <person name="Davenport C."/>
            <person name="Dematte L."/>
            <person name="Mraz A."/>
            <person name="Battilana J."/>
            <person name="Stormo K."/>
            <person name="Costa F."/>
            <person name="Tao Q."/>
            <person name="Si-Ammour A."/>
            <person name="Harkins T."/>
            <person name="Lackey A."/>
            <person name="Perbost C."/>
            <person name="Taillon B."/>
            <person name="Stella A."/>
            <person name="Solovyev V."/>
            <person name="Fawcett J.A."/>
            <person name="Sterck L."/>
            <person name="Vandepoele K."/>
            <person name="Grando S.M."/>
            <person name="Toppo S."/>
            <person name="Moser C."/>
            <person name="Lanchbury J."/>
            <person name="Bogden R."/>
            <person name="Skolnick M."/>
            <person name="Sgaramella V."/>
            <person name="Bhatnagar S.K."/>
            <person name="Fontana P."/>
            <person name="Gutin A."/>
            <person name="Van de Peer Y."/>
            <person name="Salamini F."/>
            <person name="Viola R."/>
        </authorList>
    </citation>
    <scope>NUCLEOTIDE SEQUENCE</scope>
</reference>